<dbReference type="PANTHER" id="PTHR43531">
    <property type="entry name" value="PROTEIN ICFG"/>
    <property type="match status" value="1"/>
</dbReference>
<dbReference type="PANTHER" id="PTHR43531:SF14">
    <property type="entry name" value="METHYL-ACCEPTING CHEMOTAXIS PROTEIN I-RELATED"/>
    <property type="match status" value="1"/>
</dbReference>
<reference evidence="4 5" key="1">
    <citation type="submission" date="2023-07" db="EMBL/GenBank/DDBJ databases">
        <title>Sorghum-associated microbial communities from plants grown in Nebraska, USA.</title>
        <authorList>
            <person name="Schachtman D."/>
        </authorList>
    </citation>
    <scope>NUCLEOTIDE SEQUENCE [LARGE SCALE GENOMIC DNA]</scope>
    <source>
        <strain evidence="4 5">4249</strain>
    </source>
</reference>
<dbReference type="InterPro" id="IPR051310">
    <property type="entry name" value="MCP_chemotaxis"/>
</dbReference>
<sequence length="297" mass="32119">MSISQLKIGQRLALAFASVLALLVALSALAWFSLEASKQAMQGVEHLERRASVADQWVANTRLNATRVIALAKSNNNTDVDTFFKPLIAETTTRINELQKTLDAEITSEQGKALLAEIGQRRKTYIDTRNEFFKTLLGGDSFAADSMLEADLMPAIDRYLESMGKLQQQEHELVSKAVAASDASIRQQELIILVLSGIALLMAALVAWRITRSITEPLKEAVCIATAVAGGDLSQKVETKRKDELGELLNALGAMKNSLVSTVSQVRSATDSINTASLEIASGNQDLSARTEQAASN</sequence>
<dbReference type="Gene3D" id="6.10.340.10">
    <property type="match status" value="1"/>
</dbReference>
<name>A0ABU1WV77_9BURK</name>
<keyword evidence="1" id="KW-0488">Methylation</keyword>
<comment type="similarity">
    <text evidence="2">Belongs to the methyl-accepting chemotaxis (MCP) protein family.</text>
</comment>
<evidence type="ECO:0000256" key="1">
    <source>
        <dbReference type="ARBA" id="ARBA00022481"/>
    </source>
</evidence>
<dbReference type="PROSITE" id="PS50885">
    <property type="entry name" value="HAMP"/>
    <property type="match status" value="1"/>
</dbReference>
<dbReference type="InterPro" id="IPR003660">
    <property type="entry name" value="HAMP_dom"/>
</dbReference>
<dbReference type="CDD" id="cd06225">
    <property type="entry name" value="HAMP"/>
    <property type="match status" value="1"/>
</dbReference>
<evidence type="ECO:0000313" key="4">
    <source>
        <dbReference type="EMBL" id="MDR7153203.1"/>
    </source>
</evidence>
<evidence type="ECO:0000313" key="5">
    <source>
        <dbReference type="Proteomes" id="UP001265700"/>
    </source>
</evidence>
<keyword evidence="5" id="KW-1185">Reference proteome</keyword>
<evidence type="ECO:0000256" key="2">
    <source>
        <dbReference type="ARBA" id="ARBA00029447"/>
    </source>
</evidence>
<dbReference type="Pfam" id="PF12729">
    <property type="entry name" value="4HB_MCP_1"/>
    <property type="match status" value="1"/>
</dbReference>
<protein>
    <submittedName>
        <fullName evidence="4">Methyl-accepting chemotaxis protein</fullName>
    </submittedName>
</protein>
<proteinExistence type="inferred from homology"/>
<dbReference type="SMART" id="SM00304">
    <property type="entry name" value="HAMP"/>
    <property type="match status" value="1"/>
</dbReference>
<feature type="non-terminal residue" evidence="4">
    <location>
        <position position="297"/>
    </location>
</feature>
<dbReference type="RefSeq" id="WP_310322775.1">
    <property type="nucleotide sequence ID" value="NZ_JAVDWU010000024.1"/>
</dbReference>
<dbReference type="InterPro" id="IPR024478">
    <property type="entry name" value="HlyB_4HB_MCP"/>
</dbReference>
<gene>
    <name evidence="4" type="ORF">J2W49_005183</name>
</gene>
<dbReference type="CDD" id="cd19411">
    <property type="entry name" value="MCP2201-like_sensor"/>
    <property type="match status" value="1"/>
</dbReference>
<comment type="caution">
    <text evidence="4">The sequence shown here is derived from an EMBL/GenBank/DDBJ whole genome shotgun (WGS) entry which is preliminary data.</text>
</comment>
<evidence type="ECO:0000259" key="3">
    <source>
        <dbReference type="PROSITE" id="PS50885"/>
    </source>
</evidence>
<accession>A0ABU1WV77</accession>
<dbReference type="SUPFAM" id="SSF158472">
    <property type="entry name" value="HAMP domain-like"/>
    <property type="match status" value="1"/>
</dbReference>
<feature type="domain" description="HAMP" evidence="3">
    <location>
        <begin position="212"/>
        <end position="264"/>
    </location>
</feature>
<dbReference type="EMBL" id="JAVDWU010000024">
    <property type="protein sequence ID" value="MDR7153203.1"/>
    <property type="molecule type" value="Genomic_DNA"/>
</dbReference>
<dbReference type="InterPro" id="IPR047347">
    <property type="entry name" value="YvaQ-like_sensor"/>
</dbReference>
<dbReference type="Pfam" id="PF00672">
    <property type="entry name" value="HAMP"/>
    <property type="match status" value="1"/>
</dbReference>
<organism evidence="4 5">
    <name type="scientific">Hydrogenophaga palleronii</name>
    <dbReference type="NCBI Taxonomy" id="65655"/>
    <lineage>
        <taxon>Bacteria</taxon>
        <taxon>Pseudomonadati</taxon>
        <taxon>Pseudomonadota</taxon>
        <taxon>Betaproteobacteria</taxon>
        <taxon>Burkholderiales</taxon>
        <taxon>Comamonadaceae</taxon>
        <taxon>Hydrogenophaga</taxon>
    </lineage>
</organism>
<dbReference type="Proteomes" id="UP001265700">
    <property type="component" value="Unassembled WGS sequence"/>
</dbReference>